<dbReference type="Pfam" id="PF15892">
    <property type="entry name" value="BNR_4"/>
    <property type="match status" value="1"/>
</dbReference>
<dbReference type="Proteomes" id="UP000238322">
    <property type="component" value="Unassembled WGS sequence"/>
</dbReference>
<proteinExistence type="predicted"/>
<reference evidence="2 3" key="1">
    <citation type="submission" date="2018-02" db="EMBL/GenBank/DDBJ databases">
        <title>Comparative genomes isolates from brazilian mangrove.</title>
        <authorList>
            <person name="Araujo J.E."/>
            <person name="Taketani R.G."/>
            <person name="Silva M.C.P."/>
            <person name="Loureco M.V."/>
            <person name="Andreote F.D."/>
        </authorList>
    </citation>
    <scope>NUCLEOTIDE SEQUENCE [LARGE SCALE GENOMIC DNA]</scope>
    <source>
        <strain evidence="2 3">Hex-1 MGV</strain>
    </source>
</reference>
<gene>
    <name evidence="2" type="ORF">C5Y83_27660</name>
</gene>
<dbReference type="InterPro" id="IPR036278">
    <property type="entry name" value="Sialidase_sf"/>
</dbReference>
<evidence type="ECO:0008006" key="4">
    <source>
        <dbReference type="Google" id="ProtNLM"/>
    </source>
</evidence>
<evidence type="ECO:0000313" key="2">
    <source>
        <dbReference type="EMBL" id="PQO29823.1"/>
    </source>
</evidence>
<comment type="caution">
    <text evidence="2">The sequence shown here is derived from an EMBL/GenBank/DDBJ whole genome shotgun (WGS) entry which is preliminary data.</text>
</comment>
<evidence type="ECO:0000256" key="1">
    <source>
        <dbReference type="SAM" id="SignalP"/>
    </source>
</evidence>
<dbReference type="OrthoDB" id="248306at2"/>
<feature type="signal peptide" evidence="1">
    <location>
        <begin position="1"/>
        <end position="17"/>
    </location>
</feature>
<sequence>MHIQIRSLIFVCSFAMALVPNVGTGQENVSPQSGPRRIDGYRGIWFDLGQRSEFGSKYSGGLGTYTAKHHPLAIYVPAVQKTFFVYGGTTEKDKRHLLAMASYYDHQTKHVPKPVVVHDKEGVDDPHDNPSIQIDQNGHLWVFVSGRGRKRPGHIYRSRKPYDIESFEHVASSEFTYPQPWWIDGSEFLFLFTKYTNGRELYWSTSNSDGKSWNEDRKLAGMGGHYQVSNEQNGHVITAFNMHPGGNVDKRTNLYFLQTNDNGKSWTTAQGELVELPLTDPGTAALVHDYRSEGRLVYLKDIGFDADGNPVVLYLTSSSHQPGPNGNPRTLTIARWNGTEWIIREIANTTHNYDMGSLYIEADGTWRVIAPTEPGPQKYGTGGEIAVWVSTDKGATWKKTQTVTTNSSMNHGYVRRPRNAQDDFYGFWADGNPDALSESHLYFINKTGDQVWILPYDMKTSLAMPKALRTRD</sequence>
<dbReference type="SUPFAM" id="SSF50939">
    <property type="entry name" value="Sialidases"/>
    <property type="match status" value="1"/>
</dbReference>
<protein>
    <recommendedName>
        <fullName evidence="4">Sialidase domain-containing protein</fullName>
    </recommendedName>
</protein>
<dbReference type="EMBL" id="PUHY01000015">
    <property type="protein sequence ID" value="PQO29823.1"/>
    <property type="molecule type" value="Genomic_DNA"/>
</dbReference>
<dbReference type="AlphaFoldDB" id="A0A2S8FCD3"/>
<feature type="chain" id="PRO_5015711071" description="Sialidase domain-containing protein" evidence="1">
    <location>
        <begin position="18"/>
        <end position="472"/>
    </location>
</feature>
<name>A0A2S8FCD3_9BACT</name>
<dbReference type="RefSeq" id="WP_105333017.1">
    <property type="nucleotide sequence ID" value="NZ_PUHY01000015.1"/>
</dbReference>
<organism evidence="2 3">
    <name type="scientific">Blastopirellula marina</name>
    <dbReference type="NCBI Taxonomy" id="124"/>
    <lineage>
        <taxon>Bacteria</taxon>
        <taxon>Pseudomonadati</taxon>
        <taxon>Planctomycetota</taxon>
        <taxon>Planctomycetia</taxon>
        <taxon>Pirellulales</taxon>
        <taxon>Pirellulaceae</taxon>
        <taxon>Blastopirellula</taxon>
    </lineage>
</organism>
<dbReference type="Gene3D" id="2.120.10.10">
    <property type="match status" value="1"/>
</dbReference>
<keyword evidence="1" id="KW-0732">Signal</keyword>
<accession>A0A2S8FCD3</accession>
<evidence type="ECO:0000313" key="3">
    <source>
        <dbReference type="Proteomes" id="UP000238322"/>
    </source>
</evidence>